<gene>
    <name evidence="1" type="ORF">JI435_416530</name>
</gene>
<dbReference type="AlphaFoldDB" id="A0A7U2F9V7"/>
<accession>A0A7U2F9V7</accession>
<evidence type="ECO:0000313" key="1">
    <source>
        <dbReference type="EMBL" id="QRD01388.1"/>
    </source>
</evidence>
<dbReference type="Proteomes" id="UP000663193">
    <property type="component" value="Chromosome 12"/>
</dbReference>
<proteinExistence type="predicted"/>
<dbReference type="EMBL" id="CP069034">
    <property type="protein sequence ID" value="QRD01388.1"/>
    <property type="molecule type" value="Genomic_DNA"/>
</dbReference>
<evidence type="ECO:0000313" key="2">
    <source>
        <dbReference type="Proteomes" id="UP000663193"/>
    </source>
</evidence>
<reference evidence="2" key="1">
    <citation type="journal article" date="2021" name="BMC Genomics">
        <title>Chromosome-level genome assembly and manually-curated proteome of model necrotroph Parastagonospora nodorum Sn15 reveals a genome-wide trove of candidate effector homologs, and redundancy of virulence-related functions within an accessory chromosome.</title>
        <authorList>
            <person name="Bertazzoni S."/>
            <person name="Jones D.A.B."/>
            <person name="Phan H.T."/>
            <person name="Tan K.-C."/>
            <person name="Hane J.K."/>
        </authorList>
    </citation>
    <scope>NUCLEOTIDE SEQUENCE [LARGE SCALE GENOMIC DNA]</scope>
    <source>
        <strain evidence="2">SN15 / ATCC MYA-4574 / FGSC 10173)</strain>
    </source>
</reference>
<keyword evidence="2" id="KW-1185">Reference proteome</keyword>
<name>A0A7U2F9V7_PHANO</name>
<protein>
    <submittedName>
        <fullName evidence="1">Uncharacterized protein</fullName>
    </submittedName>
</protein>
<dbReference type="VEuPathDB" id="FungiDB:JI435_416530"/>
<organism evidence="1 2">
    <name type="scientific">Phaeosphaeria nodorum (strain SN15 / ATCC MYA-4574 / FGSC 10173)</name>
    <name type="common">Glume blotch fungus</name>
    <name type="synonym">Parastagonospora nodorum</name>
    <dbReference type="NCBI Taxonomy" id="321614"/>
    <lineage>
        <taxon>Eukaryota</taxon>
        <taxon>Fungi</taxon>
        <taxon>Dikarya</taxon>
        <taxon>Ascomycota</taxon>
        <taxon>Pezizomycotina</taxon>
        <taxon>Dothideomycetes</taxon>
        <taxon>Pleosporomycetidae</taxon>
        <taxon>Pleosporales</taxon>
        <taxon>Pleosporineae</taxon>
        <taxon>Phaeosphaeriaceae</taxon>
        <taxon>Parastagonospora</taxon>
    </lineage>
</organism>
<sequence length="76" mass="8673">MQKCRSTATAKVCGECRSLMALAADRAVSEPLRRCLSLRALRRGLSFASVRAHLLNWWSVHGWLLCGRCTQWVDRR</sequence>